<accession>A0A430RH61</accession>
<dbReference type="EMBL" id="PELM01000306">
    <property type="protein sequence ID" value="RTH01835.1"/>
    <property type="molecule type" value="Genomic_DNA"/>
</dbReference>
<dbReference type="EMBL" id="PELP01000029">
    <property type="protein sequence ID" value="RTH07605.1"/>
    <property type="molecule type" value="Genomic_DNA"/>
</dbReference>
<evidence type="ECO:0000313" key="1">
    <source>
        <dbReference type="EMBL" id="RTH01835.1"/>
    </source>
</evidence>
<name>A0A430RH61_THESC</name>
<dbReference type="RefSeq" id="WP_038069888.1">
    <property type="nucleotide sequence ID" value="NZ_PELM01000306.1"/>
</dbReference>
<evidence type="ECO:0000313" key="7">
    <source>
        <dbReference type="Proteomes" id="UP000287155"/>
    </source>
</evidence>
<evidence type="ECO:0000313" key="6">
    <source>
        <dbReference type="Proteomes" id="UP000286734"/>
    </source>
</evidence>
<dbReference type="EMBL" id="PEMJ01000088">
    <property type="protein sequence ID" value="RTI16346.1"/>
    <property type="molecule type" value="Genomic_DNA"/>
</dbReference>
<sequence length="107" mass="12268">MYLIYPNGPHPVQVREPPEGLLAYEYHPPDLLLPVVRIGDRVLPTDPDGVLRRYEDQLAVFYDPRTMTYGLEVYRENTPVHLKVLAKGQEAILRARQTFLLAPSRGN</sequence>
<evidence type="ECO:0000313" key="3">
    <source>
        <dbReference type="EMBL" id="RTI16346.1"/>
    </source>
</evidence>
<evidence type="ECO:0000313" key="10">
    <source>
        <dbReference type="Proteomes" id="UP000288082"/>
    </source>
</evidence>
<dbReference type="AlphaFoldDB" id="A0A430RH61"/>
<dbReference type="EMBL" id="PEMN01000133">
    <property type="protein sequence ID" value="RTI18098.1"/>
    <property type="molecule type" value="Genomic_DNA"/>
</dbReference>
<proteinExistence type="predicted"/>
<comment type="caution">
    <text evidence="2">The sequence shown here is derived from an EMBL/GenBank/DDBJ whole genome shotgun (WGS) entry which is preliminary data.</text>
</comment>
<dbReference type="Proteomes" id="UP000286734">
    <property type="component" value="Unassembled WGS sequence"/>
</dbReference>
<evidence type="ECO:0000313" key="9">
    <source>
        <dbReference type="Proteomes" id="UP000288073"/>
    </source>
</evidence>
<organism evidence="2 6">
    <name type="scientific">Thermus scotoductus</name>
    <dbReference type="NCBI Taxonomy" id="37636"/>
    <lineage>
        <taxon>Bacteria</taxon>
        <taxon>Thermotogati</taxon>
        <taxon>Deinococcota</taxon>
        <taxon>Deinococci</taxon>
        <taxon>Thermales</taxon>
        <taxon>Thermaceae</taxon>
        <taxon>Thermus</taxon>
    </lineage>
</organism>
<gene>
    <name evidence="5" type="ORF">CSW14_07090</name>
    <name evidence="4" type="ORF">CSW23_05310</name>
    <name evidence="3" type="ORF">CSW27_03970</name>
    <name evidence="2" type="ORF">CSW47_01495</name>
    <name evidence="1" type="ORF">CSW50_08800</name>
</gene>
<dbReference type="Proteomes" id="UP000287155">
    <property type="component" value="Unassembled WGS sequence"/>
</dbReference>
<evidence type="ECO:0000313" key="4">
    <source>
        <dbReference type="EMBL" id="RTI18098.1"/>
    </source>
</evidence>
<protein>
    <submittedName>
        <fullName evidence="2">Uncharacterized protein</fullName>
    </submittedName>
</protein>
<reference evidence="6 7" key="1">
    <citation type="journal article" date="2019" name="Extremophiles">
        <title>Biogeography of thermophiles and predominance of Thermus scotoductus in domestic water heaters.</title>
        <authorList>
            <person name="Wilpiszeski R.L."/>
            <person name="Zhang Z."/>
            <person name="House C.H."/>
        </authorList>
    </citation>
    <scope>NUCLEOTIDE SEQUENCE [LARGE SCALE GENOMIC DNA]</scope>
    <source>
        <strain evidence="4 9">10_S10</strain>
        <strain evidence="3 7">14_S14</strain>
        <strain evidence="5 8">1_S1</strain>
        <strain evidence="2 6">34_S34</strain>
        <strain evidence="1 10">38_S38</strain>
    </source>
</reference>
<evidence type="ECO:0000313" key="8">
    <source>
        <dbReference type="Proteomes" id="UP000287467"/>
    </source>
</evidence>
<dbReference type="EMBL" id="PEMW01000210">
    <property type="protein sequence ID" value="RTI54793.1"/>
    <property type="molecule type" value="Genomic_DNA"/>
</dbReference>
<evidence type="ECO:0000313" key="2">
    <source>
        <dbReference type="EMBL" id="RTH07605.1"/>
    </source>
</evidence>
<dbReference type="Proteomes" id="UP000288082">
    <property type="component" value="Unassembled WGS sequence"/>
</dbReference>
<dbReference type="Proteomes" id="UP000287467">
    <property type="component" value="Unassembled WGS sequence"/>
</dbReference>
<evidence type="ECO:0000313" key="5">
    <source>
        <dbReference type="EMBL" id="RTI54793.1"/>
    </source>
</evidence>
<dbReference type="Proteomes" id="UP000288073">
    <property type="component" value="Unassembled WGS sequence"/>
</dbReference>